<dbReference type="Gene3D" id="2.130.10.10">
    <property type="entry name" value="YVTN repeat-like/Quinoprotein amine dehydrogenase"/>
    <property type="match status" value="2"/>
</dbReference>
<evidence type="ECO:0000256" key="6">
    <source>
        <dbReference type="ARBA" id="ARBA00023242"/>
    </source>
</evidence>
<dbReference type="Proteomes" id="UP000242414">
    <property type="component" value="Unassembled WGS sequence"/>
</dbReference>
<evidence type="ECO:0000256" key="3">
    <source>
        <dbReference type="ARBA" id="ARBA00022737"/>
    </source>
</evidence>
<reference evidence="10" key="1">
    <citation type="journal article" date="2016" name="Proc. Natl. Acad. Sci. U.S.A.">
        <title>Lipid metabolic changes in an early divergent fungus govern the establishment of a mutualistic symbiosis with endobacteria.</title>
        <authorList>
            <person name="Lastovetsky O.A."/>
            <person name="Gaspar M.L."/>
            <person name="Mondo S.J."/>
            <person name="LaButti K.M."/>
            <person name="Sandor L."/>
            <person name="Grigoriev I.V."/>
            <person name="Henry S.A."/>
            <person name="Pawlowska T.E."/>
        </authorList>
    </citation>
    <scope>NUCLEOTIDE SEQUENCE [LARGE SCALE GENOMIC DNA]</scope>
    <source>
        <strain evidence="10">ATCC 52814</strain>
    </source>
</reference>
<dbReference type="CDD" id="cd08044">
    <property type="entry name" value="TAF5_NTD2"/>
    <property type="match status" value="1"/>
</dbReference>
<dbReference type="InterPro" id="IPR015943">
    <property type="entry name" value="WD40/YVTN_repeat-like_dom_sf"/>
</dbReference>
<dbReference type="InterPro" id="IPR036322">
    <property type="entry name" value="WD40_repeat_dom_sf"/>
</dbReference>
<feature type="compositionally biased region" description="Low complexity" evidence="8">
    <location>
        <begin position="60"/>
        <end position="72"/>
    </location>
</feature>
<feature type="repeat" description="WD" evidence="7">
    <location>
        <begin position="505"/>
        <end position="546"/>
    </location>
</feature>
<feature type="compositionally biased region" description="Acidic residues" evidence="8">
    <location>
        <begin position="73"/>
        <end position="88"/>
    </location>
</feature>
<dbReference type="Pfam" id="PF00400">
    <property type="entry name" value="WD40"/>
    <property type="match status" value="5"/>
</dbReference>
<dbReference type="Pfam" id="PF04494">
    <property type="entry name" value="TFIID_NTD2"/>
    <property type="match status" value="1"/>
</dbReference>
<dbReference type="OrthoDB" id="10266330at2759"/>
<dbReference type="SMART" id="SM00320">
    <property type="entry name" value="WD40"/>
    <property type="match status" value="6"/>
</dbReference>
<dbReference type="EMBL" id="KV921861">
    <property type="protein sequence ID" value="ORE10877.1"/>
    <property type="molecule type" value="Genomic_DNA"/>
</dbReference>
<proteinExistence type="predicted"/>
<organism evidence="10">
    <name type="scientific">Rhizopus microsporus var. microsporus</name>
    <dbReference type="NCBI Taxonomy" id="86635"/>
    <lineage>
        <taxon>Eukaryota</taxon>
        <taxon>Fungi</taxon>
        <taxon>Fungi incertae sedis</taxon>
        <taxon>Mucoromycota</taxon>
        <taxon>Mucoromycotina</taxon>
        <taxon>Mucoromycetes</taxon>
        <taxon>Mucorales</taxon>
        <taxon>Mucorineae</taxon>
        <taxon>Rhizopodaceae</taxon>
        <taxon>Rhizopus</taxon>
    </lineage>
</organism>
<dbReference type="PANTHER" id="PTHR19879:SF1">
    <property type="entry name" value="CANNONBALL-RELATED"/>
    <property type="match status" value="1"/>
</dbReference>
<evidence type="ECO:0000313" key="10">
    <source>
        <dbReference type="EMBL" id="ORE10877.1"/>
    </source>
</evidence>
<dbReference type="SUPFAM" id="SSF50978">
    <property type="entry name" value="WD40 repeat-like"/>
    <property type="match status" value="1"/>
</dbReference>
<dbReference type="CDD" id="cd00200">
    <property type="entry name" value="WD40"/>
    <property type="match status" value="1"/>
</dbReference>
<dbReference type="PRINTS" id="PR00320">
    <property type="entry name" value="GPROTEINBRPT"/>
</dbReference>
<dbReference type="PANTHER" id="PTHR19879">
    <property type="entry name" value="TRANSCRIPTION INITIATION FACTOR TFIID"/>
    <property type="match status" value="1"/>
</dbReference>
<feature type="region of interest" description="Disordered" evidence="8">
    <location>
        <begin position="56"/>
        <end position="90"/>
    </location>
</feature>
<dbReference type="VEuPathDB" id="FungiDB:BCV72DRAFT_136678"/>
<dbReference type="InterPro" id="IPR037264">
    <property type="entry name" value="TFIID_NTD2_sf"/>
</dbReference>
<name>A0A1X0RFT1_RHIZD</name>
<accession>A0A1X0RFT1</accession>
<evidence type="ECO:0000259" key="9">
    <source>
        <dbReference type="Pfam" id="PF04494"/>
    </source>
</evidence>
<dbReference type="AlphaFoldDB" id="A0A1X0RFT1"/>
<feature type="repeat" description="WD" evidence="7">
    <location>
        <begin position="421"/>
        <end position="462"/>
    </location>
</feature>
<dbReference type="SUPFAM" id="SSF160897">
    <property type="entry name" value="Taf5 N-terminal domain-like"/>
    <property type="match status" value="1"/>
</dbReference>
<sequence>MSANAPNPGENEPPNIDKMLVSYLQTKGFRATEAIFLRELRGETVSLQDASAINKVDTTQQQQQQQQQSEVMVQDEEEQEEDEEEDPDMYGVSYNSLREWIENSLDWYKPELRSVLFPIFVHSYLDLVSKGLPDKAQEFMKAYRVDHVELHTPDLNTFASITEPHHIRENEIAQMYRNNKYNLRMSGVPFELFLNYLQDNRFMLLLRIVNQYLNIQVVHGKLKSAGGLELEDDVIGITGHQTQQLEEFNRQRVQLGLLQFEPSFKEEVEQAIKEEEQNGQKKKENEEVSSLLDIFKKEIQEYSLDGPSPHDVPLPPYRGTDIRAEIEHLKDVNQRLALNETSLPSICCYTFHNTHDSLNCVTMTKDATLIAGGFSQSFIKIWSLKGEKLRSLRNTINPAHVNDYNDLNRQRERHGSDYKRLVGHSGPIYGLSFSPDNKYLLSCSEDKTVRLWSTQTYSNLVVFKGHNSPIWDVEFGPFGFYFATASHDRTARLWSLDHISPLRIFTGHLSDVDTIKFHPNSKYLATGSSDRTCRLWDIHSGNCVRVFTGHTGAVKAVAISPNGKLMASAGEDKSILLWDLKSGKKIKKMTGHTGFIYSIQFSADSNILVSGGSDCTVRVWDVNTSHDDSMMDSTLKKRRLQEDEGYSKRVYESRDQLGVFPTKQTPIYNTQFTDRNLCLVSGAFKV</sequence>
<keyword evidence="3" id="KW-0677">Repeat</keyword>
<keyword evidence="2 7" id="KW-0853">WD repeat</keyword>
<evidence type="ECO:0000256" key="2">
    <source>
        <dbReference type="ARBA" id="ARBA00022574"/>
    </source>
</evidence>
<feature type="repeat" description="WD" evidence="7">
    <location>
        <begin position="547"/>
        <end position="588"/>
    </location>
</feature>
<dbReference type="GO" id="GO:0005669">
    <property type="term" value="C:transcription factor TFIID complex"/>
    <property type="evidence" value="ECO:0007669"/>
    <property type="project" value="TreeGrafter"/>
</dbReference>
<evidence type="ECO:0000256" key="7">
    <source>
        <dbReference type="PROSITE-ProRule" id="PRU00221"/>
    </source>
</evidence>
<protein>
    <submittedName>
        <fullName evidence="10">WD40 repeat-like protein</fullName>
    </submittedName>
</protein>
<dbReference type="InterPro" id="IPR019775">
    <property type="entry name" value="WD40_repeat_CS"/>
</dbReference>
<evidence type="ECO:0000256" key="8">
    <source>
        <dbReference type="SAM" id="MobiDB-lite"/>
    </source>
</evidence>
<feature type="repeat" description="WD" evidence="7">
    <location>
        <begin position="589"/>
        <end position="630"/>
    </location>
</feature>
<dbReference type="GO" id="GO:0016251">
    <property type="term" value="F:RNA polymerase II general transcription initiation factor activity"/>
    <property type="evidence" value="ECO:0007669"/>
    <property type="project" value="TreeGrafter"/>
</dbReference>
<feature type="domain" description="TFIID subunit TAF5 NTD2" evidence="9">
    <location>
        <begin position="84"/>
        <end position="213"/>
    </location>
</feature>
<dbReference type="PROSITE" id="PS50294">
    <property type="entry name" value="WD_REPEATS_REGION"/>
    <property type="match status" value="5"/>
</dbReference>
<gene>
    <name evidence="10" type="ORF">BCV72DRAFT_136678</name>
</gene>
<keyword evidence="4" id="KW-0805">Transcription regulation</keyword>
<evidence type="ECO:0000256" key="4">
    <source>
        <dbReference type="ARBA" id="ARBA00023015"/>
    </source>
</evidence>
<dbReference type="GO" id="GO:0006367">
    <property type="term" value="P:transcription initiation at RNA polymerase II promoter"/>
    <property type="evidence" value="ECO:0007669"/>
    <property type="project" value="TreeGrafter"/>
</dbReference>
<evidence type="ECO:0000256" key="1">
    <source>
        <dbReference type="ARBA" id="ARBA00004123"/>
    </source>
</evidence>
<dbReference type="PROSITE" id="PS00678">
    <property type="entry name" value="WD_REPEATS_1"/>
    <property type="match status" value="3"/>
</dbReference>
<evidence type="ECO:0000256" key="5">
    <source>
        <dbReference type="ARBA" id="ARBA00023163"/>
    </source>
</evidence>
<dbReference type="PROSITE" id="PS50082">
    <property type="entry name" value="WD_REPEATS_2"/>
    <property type="match status" value="5"/>
</dbReference>
<comment type="subcellular location">
    <subcellularLocation>
        <location evidence="1">Nucleus</location>
    </subcellularLocation>
</comment>
<dbReference type="InterPro" id="IPR007582">
    <property type="entry name" value="TFIID_NTD2"/>
</dbReference>
<dbReference type="InterPro" id="IPR001680">
    <property type="entry name" value="WD40_rpt"/>
</dbReference>
<dbReference type="Gene3D" id="1.25.40.500">
    <property type="entry name" value="TFIID subunit TAF5, NTD2 domain"/>
    <property type="match status" value="1"/>
</dbReference>
<dbReference type="InterPro" id="IPR020472">
    <property type="entry name" value="WD40_PAC1"/>
</dbReference>
<keyword evidence="6" id="KW-0539">Nucleus</keyword>
<feature type="repeat" description="WD" evidence="7">
    <location>
        <begin position="463"/>
        <end position="504"/>
    </location>
</feature>
<keyword evidence="5" id="KW-0804">Transcription</keyword>